<dbReference type="GO" id="GO:0006508">
    <property type="term" value="P:proteolysis"/>
    <property type="evidence" value="ECO:0007669"/>
    <property type="project" value="InterPro"/>
</dbReference>
<dbReference type="PANTHER" id="PTHR22946:SF9">
    <property type="entry name" value="POLYKETIDE TRANSFERASE AF380"/>
    <property type="match status" value="1"/>
</dbReference>
<dbReference type="Gene3D" id="3.40.50.1820">
    <property type="entry name" value="alpha/beta hydrolase"/>
    <property type="match status" value="1"/>
</dbReference>
<dbReference type="GO" id="GO:0008236">
    <property type="term" value="F:serine-type peptidase activity"/>
    <property type="evidence" value="ECO:0007669"/>
    <property type="project" value="InterPro"/>
</dbReference>
<keyword evidence="4" id="KW-1185">Reference proteome</keyword>
<dbReference type="NCBIfam" id="NF007857">
    <property type="entry name" value="PRK10566.1"/>
    <property type="match status" value="1"/>
</dbReference>
<dbReference type="InterPro" id="IPR001375">
    <property type="entry name" value="Peptidase_S9_cat"/>
</dbReference>
<evidence type="ECO:0000259" key="2">
    <source>
        <dbReference type="Pfam" id="PF00326"/>
    </source>
</evidence>
<dbReference type="InterPro" id="IPR050261">
    <property type="entry name" value="FrsA_esterase"/>
</dbReference>
<gene>
    <name evidence="3" type="ORF">JCM9140_1216</name>
</gene>
<dbReference type="Proteomes" id="UP000018890">
    <property type="component" value="Unassembled WGS sequence"/>
</dbReference>
<dbReference type="PANTHER" id="PTHR22946">
    <property type="entry name" value="DIENELACTONE HYDROLASE DOMAIN-CONTAINING PROTEIN-RELATED"/>
    <property type="match status" value="1"/>
</dbReference>
<reference evidence="3" key="1">
    <citation type="journal article" date="2014" name="Genome Announc.">
        <title>Draft Genome Sequences of Three Alkaliphilic Bacillus Strains, Bacillus wakoensis JCM 9140T, Bacillus akibai JCM 9157T, and Bacillus hemicellulosilyticus JCM 9152T.</title>
        <authorList>
            <person name="Yuki M."/>
            <person name="Oshima K."/>
            <person name="Suda W."/>
            <person name="Oshida Y."/>
            <person name="Kitamura K."/>
            <person name="Iida T."/>
            <person name="Hattori M."/>
            <person name="Ohkuma M."/>
        </authorList>
    </citation>
    <scope>NUCLEOTIDE SEQUENCE [LARGE SCALE GENOMIC DNA]</scope>
    <source>
        <strain evidence="3">JCM 9140</strain>
    </source>
</reference>
<dbReference type="GO" id="GO:0052689">
    <property type="term" value="F:carboxylic ester hydrolase activity"/>
    <property type="evidence" value="ECO:0007669"/>
    <property type="project" value="UniProtKB-ARBA"/>
</dbReference>
<proteinExistence type="predicted"/>
<evidence type="ECO:0000313" key="4">
    <source>
        <dbReference type="Proteomes" id="UP000018890"/>
    </source>
</evidence>
<evidence type="ECO:0000313" key="3">
    <source>
        <dbReference type="EMBL" id="GAE25234.1"/>
    </source>
</evidence>
<dbReference type="SUPFAM" id="SSF53474">
    <property type="entry name" value="alpha/beta-Hydrolases"/>
    <property type="match status" value="1"/>
</dbReference>
<name>W4Q1H8_9BACI</name>
<keyword evidence="1 3" id="KW-0378">Hydrolase</keyword>
<sequence length="261" mass="29996">MMITIKNETIAQVPSLHVVKDTLRNEQSTPTIFFFHGFTSAKENNLHVAYLLAQKGFRVFLPDALYHGEREIEQHSENRDLAFWEIILTSIQELDAMRSELKEKGLLCEDKLGVIGTSMGAITMFGALTQYPWIKTAVSFMGTAYYETFAYGLLETAQRRGLLVEESLQEDMLKKIKPFDLSKQLDKLDGRPLFMWHGKADEVVPYPLSEQFYNELTTTYKQTPDNLQFMAEEKVGHKVSRTAVLKSIDWFEQHLKTKVSS</sequence>
<organism evidence="3 4">
    <name type="scientific">Halalkalibacter wakoensis JCM 9140</name>
    <dbReference type="NCBI Taxonomy" id="1236970"/>
    <lineage>
        <taxon>Bacteria</taxon>
        <taxon>Bacillati</taxon>
        <taxon>Bacillota</taxon>
        <taxon>Bacilli</taxon>
        <taxon>Bacillales</taxon>
        <taxon>Bacillaceae</taxon>
        <taxon>Halalkalibacter</taxon>
    </lineage>
</organism>
<accession>W4Q1H8</accession>
<feature type="domain" description="Peptidase S9 prolyl oligopeptidase catalytic" evidence="2">
    <location>
        <begin position="91"/>
        <end position="256"/>
    </location>
</feature>
<dbReference type="InterPro" id="IPR029058">
    <property type="entry name" value="AB_hydrolase_fold"/>
</dbReference>
<dbReference type="STRING" id="1236970.JCM9140_1216"/>
<comment type="caution">
    <text evidence="3">The sequence shown here is derived from an EMBL/GenBank/DDBJ whole genome shotgun (WGS) entry which is preliminary data.</text>
</comment>
<dbReference type="AlphaFoldDB" id="W4Q1H8"/>
<dbReference type="Pfam" id="PF00326">
    <property type="entry name" value="Peptidase_S9"/>
    <property type="match status" value="1"/>
</dbReference>
<dbReference type="EMBL" id="BAUT01000008">
    <property type="protein sequence ID" value="GAE25234.1"/>
    <property type="molecule type" value="Genomic_DNA"/>
</dbReference>
<protein>
    <submittedName>
        <fullName evidence="3">Hydrolase</fullName>
    </submittedName>
</protein>
<evidence type="ECO:0000256" key="1">
    <source>
        <dbReference type="ARBA" id="ARBA00022801"/>
    </source>
</evidence>